<accession>A0AAU9VWL4</accession>
<protein>
    <submittedName>
        <fullName evidence="1">Uncharacterized protein</fullName>
    </submittedName>
</protein>
<reference evidence="1 2" key="1">
    <citation type="submission" date="2022-05" db="EMBL/GenBank/DDBJ databases">
        <authorList>
            <consortium name="Genoscope - CEA"/>
            <person name="William W."/>
        </authorList>
    </citation>
    <scope>NUCLEOTIDE SEQUENCE [LARGE SCALE GENOMIC DNA]</scope>
</reference>
<comment type="caution">
    <text evidence="1">The sequence shown here is derived from an EMBL/GenBank/DDBJ whole genome shotgun (WGS) entry which is preliminary data.</text>
</comment>
<dbReference type="AlphaFoldDB" id="A0AAU9VWL4"/>
<evidence type="ECO:0000313" key="1">
    <source>
        <dbReference type="EMBL" id="CAH3039869.1"/>
    </source>
</evidence>
<organism evidence="1 2">
    <name type="scientific">Pocillopora meandrina</name>
    <dbReference type="NCBI Taxonomy" id="46732"/>
    <lineage>
        <taxon>Eukaryota</taxon>
        <taxon>Metazoa</taxon>
        <taxon>Cnidaria</taxon>
        <taxon>Anthozoa</taxon>
        <taxon>Hexacorallia</taxon>
        <taxon>Scleractinia</taxon>
        <taxon>Astrocoeniina</taxon>
        <taxon>Pocilloporidae</taxon>
        <taxon>Pocillopora</taxon>
    </lineage>
</organism>
<evidence type="ECO:0000313" key="2">
    <source>
        <dbReference type="Proteomes" id="UP001159428"/>
    </source>
</evidence>
<dbReference type="EMBL" id="CALNXJ010000005">
    <property type="protein sequence ID" value="CAH3039869.1"/>
    <property type="molecule type" value="Genomic_DNA"/>
</dbReference>
<proteinExistence type="predicted"/>
<name>A0AAU9VWL4_9CNID</name>
<sequence length="114" mass="12688">MIGFIFVQDCGDTASNGTLLPEQLTSSRPNVTFGQCEKTVNWYANVSWNPVKDPDGVFKGCLVNLGFGSRLGILCSVLPKVRERIFSVKLSLWLYLPGKYLSIDSKHSLQCERS</sequence>
<gene>
    <name evidence="1" type="ORF">PMEA_00025469</name>
</gene>
<dbReference type="Proteomes" id="UP001159428">
    <property type="component" value="Unassembled WGS sequence"/>
</dbReference>
<keyword evidence="2" id="KW-1185">Reference proteome</keyword>